<reference evidence="6 7" key="1">
    <citation type="submission" date="2018-03" db="EMBL/GenBank/DDBJ databases">
        <title>The ancient ancestry and fast evolution of plastids.</title>
        <authorList>
            <person name="Moore K.R."/>
            <person name="Magnabosco C."/>
            <person name="Momper L."/>
            <person name="Gold D.A."/>
            <person name="Bosak T."/>
            <person name="Fournier G.P."/>
        </authorList>
    </citation>
    <scope>NUCLEOTIDE SEQUENCE [LARGE SCALE GENOMIC DNA]</scope>
    <source>
        <strain evidence="6 7">CCALA 037</strain>
    </source>
</reference>
<dbReference type="PANTHER" id="PTHR43214:SF43">
    <property type="entry name" value="TWO-COMPONENT RESPONSE REGULATOR"/>
    <property type="match status" value="1"/>
</dbReference>
<dbReference type="GO" id="GO:0003677">
    <property type="term" value="F:DNA binding"/>
    <property type="evidence" value="ECO:0007669"/>
    <property type="project" value="UniProtKB-KW"/>
</dbReference>
<keyword evidence="2 6" id="KW-0238">DNA-binding</keyword>
<evidence type="ECO:0000259" key="5">
    <source>
        <dbReference type="PROSITE" id="PS50110"/>
    </source>
</evidence>
<feature type="modified residue" description="4-aspartylphosphate" evidence="3">
    <location>
        <position position="54"/>
    </location>
</feature>
<dbReference type="AlphaFoldDB" id="A0A2T1GGJ1"/>
<keyword evidence="1 3" id="KW-0597">Phosphoprotein</keyword>
<dbReference type="PROSITE" id="PS50043">
    <property type="entry name" value="HTH_LUXR_2"/>
    <property type="match status" value="1"/>
</dbReference>
<dbReference type="PRINTS" id="PR00038">
    <property type="entry name" value="HTHLUXR"/>
</dbReference>
<feature type="domain" description="HTH luxR-type" evidence="4">
    <location>
        <begin position="145"/>
        <end position="210"/>
    </location>
</feature>
<dbReference type="EMBL" id="PVWO01000108">
    <property type="protein sequence ID" value="PSB56776.1"/>
    <property type="molecule type" value="Genomic_DNA"/>
</dbReference>
<evidence type="ECO:0000256" key="3">
    <source>
        <dbReference type="PROSITE-ProRule" id="PRU00169"/>
    </source>
</evidence>
<evidence type="ECO:0000313" key="6">
    <source>
        <dbReference type="EMBL" id="PSB56776.1"/>
    </source>
</evidence>
<dbReference type="InterPro" id="IPR011006">
    <property type="entry name" value="CheY-like_superfamily"/>
</dbReference>
<gene>
    <name evidence="6" type="ORF">C7B77_10685</name>
</gene>
<dbReference type="InterPro" id="IPR058245">
    <property type="entry name" value="NreC/VraR/RcsB-like_REC"/>
</dbReference>
<accession>A0A2T1GGJ1</accession>
<proteinExistence type="predicted"/>
<dbReference type="InterPro" id="IPR039420">
    <property type="entry name" value="WalR-like"/>
</dbReference>
<dbReference type="CDD" id="cd06170">
    <property type="entry name" value="LuxR_C_like"/>
    <property type="match status" value="1"/>
</dbReference>
<evidence type="ECO:0000256" key="1">
    <source>
        <dbReference type="ARBA" id="ARBA00022553"/>
    </source>
</evidence>
<evidence type="ECO:0000256" key="2">
    <source>
        <dbReference type="ARBA" id="ARBA00023125"/>
    </source>
</evidence>
<dbReference type="RefSeq" id="WP_106303953.1">
    <property type="nucleotide sequence ID" value="NZ_PVWO01000108.1"/>
</dbReference>
<dbReference type="InterPro" id="IPR000792">
    <property type="entry name" value="Tscrpt_reg_LuxR_C"/>
</dbReference>
<dbReference type="InterPro" id="IPR016032">
    <property type="entry name" value="Sig_transdc_resp-reg_C-effctor"/>
</dbReference>
<dbReference type="Pfam" id="PF00072">
    <property type="entry name" value="Response_reg"/>
    <property type="match status" value="1"/>
</dbReference>
<dbReference type="Pfam" id="PF00196">
    <property type="entry name" value="GerE"/>
    <property type="match status" value="1"/>
</dbReference>
<dbReference type="GO" id="GO:0006355">
    <property type="term" value="P:regulation of DNA-templated transcription"/>
    <property type="evidence" value="ECO:0007669"/>
    <property type="project" value="InterPro"/>
</dbReference>
<organism evidence="6 7">
    <name type="scientific">Chamaesiphon polymorphus CCALA 037</name>
    <dbReference type="NCBI Taxonomy" id="2107692"/>
    <lineage>
        <taxon>Bacteria</taxon>
        <taxon>Bacillati</taxon>
        <taxon>Cyanobacteriota</taxon>
        <taxon>Cyanophyceae</taxon>
        <taxon>Gomontiellales</taxon>
        <taxon>Chamaesiphonaceae</taxon>
        <taxon>Chamaesiphon</taxon>
    </lineage>
</organism>
<keyword evidence="7" id="KW-1185">Reference proteome</keyword>
<dbReference type="PROSITE" id="PS50110">
    <property type="entry name" value="RESPONSE_REGULATORY"/>
    <property type="match status" value="1"/>
</dbReference>
<dbReference type="Gene3D" id="3.40.50.2300">
    <property type="match status" value="1"/>
</dbReference>
<dbReference type="PANTHER" id="PTHR43214">
    <property type="entry name" value="TWO-COMPONENT RESPONSE REGULATOR"/>
    <property type="match status" value="1"/>
</dbReference>
<dbReference type="SUPFAM" id="SSF46894">
    <property type="entry name" value="C-terminal effector domain of the bipartite response regulators"/>
    <property type="match status" value="1"/>
</dbReference>
<dbReference type="Proteomes" id="UP000238937">
    <property type="component" value="Unassembled WGS sequence"/>
</dbReference>
<evidence type="ECO:0000259" key="4">
    <source>
        <dbReference type="PROSITE" id="PS50043"/>
    </source>
</evidence>
<dbReference type="GO" id="GO:0000160">
    <property type="term" value="P:phosphorelay signal transduction system"/>
    <property type="evidence" value="ECO:0007669"/>
    <property type="project" value="InterPro"/>
</dbReference>
<dbReference type="SMART" id="SM00448">
    <property type="entry name" value="REC"/>
    <property type="match status" value="1"/>
</dbReference>
<protein>
    <submittedName>
        <fullName evidence="6">DNA-binding response regulator</fullName>
    </submittedName>
</protein>
<dbReference type="CDD" id="cd17535">
    <property type="entry name" value="REC_NarL-like"/>
    <property type="match status" value="1"/>
</dbReference>
<feature type="domain" description="Response regulatory" evidence="5">
    <location>
        <begin position="3"/>
        <end position="119"/>
    </location>
</feature>
<evidence type="ECO:0000313" key="7">
    <source>
        <dbReference type="Proteomes" id="UP000238937"/>
    </source>
</evidence>
<dbReference type="InterPro" id="IPR001789">
    <property type="entry name" value="Sig_transdc_resp-reg_receiver"/>
</dbReference>
<dbReference type="SMART" id="SM00421">
    <property type="entry name" value="HTH_LUXR"/>
    <property type="match status" value="1"/>
</dbReference>
<dbReference type="SUPFAM" id="SSF52172">
    <property type="entry name" value="CheY-like"/>
    <property type="match status" value="1"/>
</dbReference>
<dbReference type="OrthoDB" id="509129at2"/>
<sequence>MIRIILVDDQHLIRRGLRALLKTDPAIEVIGEGENGREAVDLVEALQPDLVLMDVRMPVMDGVVGTREICHRYPHTKVLVLTTFNDREYVTQALQAGASGYLLKDTPFEELTQAIQLVYKGYTQIGPGLVGSVLMRSSPPTTIEVADGWERLTPRELEIVRSIARGASNREIAEALFIAEKTVKNRITNILSQLNLRDRTQLAIVALQKGMDDFS</sequence>
<name>A0A2T1GGJ1_9CYAN</name>
<comment type="caution">
    <text evidence="6">The sequence shown here is derived from an EMBL/GenBank/DDBJ whole genome shotgun (WGS) entry which is preliminary data.</text>
</comment>